<organism evidence="1 2">
    <name type="scientific">Haloplanus litoreus</name>
    <dbReference type="NCBI Taxonomy" id="767515"/>
    <lineage>
        <taxon>Archaea</taxon>
        <taxon>Methanobacteriati</taxon>
        <taxon>Methanobacteriota</taxon>
        <taxon>Stenosarchaea group</taxon>
        <taxon>Halobacteria</taxon>
        <taxon>Halobacteriales</taxon>
        <taxon>Haloferacaceae</taxon>
        <taxon>Haloplanus</taxon>
    </lineage>
</organism>
<dbReference type="Proteomes" id="UP001596434">
    <property type="component" value="Unassembled WGS sequence"/>
</dbReference>
<keyword evidence="2" id="KW-1185">Reference proteome</keyword>
<reference evidence="1 2" key="1">
    <citation type="journal article" date="2019" name="Int. J. Syst. Evol. Microbiol.">
        <title>The Global Catalogue of Microorganisms (GCM) 10K type strain sequencing project: providing services to taxonomists for standard genome sequencing and annotation.</title>
        <authorList>
            <consortium name="The Broad Institute Genomics Platform"/>
            <consortium name="The Broad Institute Genome Sequencing Center for Infectious Disease"/>
            <person name="Wu L."/>
            <person name="Ma J."/>
        </authorList>
    </citation>
    <scope>NUCLEOTIDE SEQUENCE [LARGE SCALE GENOMIC DNA]</scope>
    <source>
        <strain evidence="1 2">GX21</strain>
    </source>
</reference>
<dbReference type="EMBL" id="JBHTAT010000001">
    <property type="protein sequence ID" value="MFC7254739.1"/>
    <property type="molecule type" value="Genomic_DNA"/>
</dbReference>
<gene>
    <name evidence="1" type="ORF">ACFQKE_05385</name>
</gene>
<proteinExistence type="predicted"/>
<evidence type="ECO:0008006" key="3">
    <source>
        <dbReference type="Google" id="ProtNLM"/>
    </source>
</evidence>
<name>A0ABD5ZWG8_9EURY</name>
<comment type="caution">
    <text evidence="1">The sequence shown here is derived from an EMBL/GenBank/DDBJ whole genome shotgun (WGS) entry which is preliminary data.</text>
</comment>
<accession>A0ABD5ZWG8</accession>
<dbReference type="RefSeq" id="WP_379702936.1">
    <property type="nucleotide sequence ID" value="NZ_JBHTAT010000001.1"/>
</dbReference>
<dbReference type="GeneID" id="96953061"/>
<evidence type="ECO:0000313" key="2">
    <source>
        <dbReference type="Proteomes" id="UP001596434"/>
    </source>
</evidence>
<evidence type="ECO:0000313" key="1">
    <source>
        <dbReference type="EMBL" id="MFC7254739.1"/>
    </source>
</evidence>
<dbReference type="AlphaFoldDB" id="A0ABD5ZWG8"/>
<protein>
    <recommendedName>
        <fullName evidence="3">HIT zinc finger</fullName>
    </recommendedName>
</protein>
<sequence length="50" mass="5036">MSVTAICQICESAPAAHTCDSCGANVCAEHYDRETGLCTVCAAEARGGGT</sequence>